<dbReference type="InterPro" id="IPR011050">
    <property type="entry name" value="Pectin_lyase_fold/virulence"/>
</dbReference>
<feature type="region of interest" description="Disordered" evidence="4">
    <location>
        <begin position="196"/>
        <end position="231"/>
    </location>
</feature>
<keyword evidence="7" id="KW-1185">Reference proteome</keyword>
<evidence type="ECO:0000256" key="3">
    <source>
        <dbReference type="ARBA" id="ARBA00023085"/>
    </source>
</evidence>
<dbReference type="InterPro" id="IPR012334">
    <property type="entry name" value="Pectin_lyas_fold"/>
</dbReference>
<reference evidence="6" key="2">
    <citation type="submission" date="2023-04" db="EMBL/GenBank/DDBJ databases">
        <authorList>
            <person name="Bruccoleri R.E."/>
            <person name="Oakeley E.J."/>
            <person name="Faust A.-M."/>
            <person name="Dessus-Babus S."/>
            <person name="Altorfer M."/>
            <person name="Burckhardt D."/>
            <person name="Oertli M."/>
            <person name="Naumann U."/>
            <person name="Petersen F."/>
            <person name="Wong J."/>
        </authorList>
    </citation>
    <scope>NUCLEOTIDE SEQUENCE</scope>
    <source>
        <strain evidence="6">GSM-AAB239-AS_SAM_17_03QT</strain>
        <tissue evidence="6">Leaf</tissue>
    </source>
</reference>
<keyword evidence="2" id="KW-0378">Hydrolase</keyword>
<accession>A0AAX6G4Y4</accession>
<comment type="caution">
    <text evidence="6">The sequence shown here is derived from an EMBL/GenBank/DDBJ whole genome shotgun (WGS) entry which is preliminary data.</text>
</comment>
<dbReference type="InterPro" id="IPR000070">
    <property type="entry name" value="Pectinesterase_cat"/>
</dbReference>
<name>A0AAX6G4Y4_IRIPA</name>
<gene>
    <name evidence="6" type="ORF">M6B38_384685</name>
</gene>
<evidence type="ECO:0000256" key="2">
    <source>
        <dbReference type="ARBA" id="ARBA00022801"/>
    </source>
</evidence>
<dbReference type="EMBL" id="JANAVB010023370">
    <property type="protein sequence ID" value="KAJ6823221.1"/>
    <property type="molecule type" value="Genomic_DNA"/>
</dbReference>
<evidence type="ECO:0000313" key="6">
    <source>
        <dbReference type="EMBL" id="KAJ6823221.1"/>
    </source>
</evidence>
<evidence type="ECO:0000313" key="7">
    <source>
        <dbReference type="Proteomes" id="UP001140949"/>
    </source>
</evidence>
<dbReference type="GO" id="GO:0030599">
    <property type="term" value="F:pectinesterase activity"/>
    <property type="evidence" value="ECO:0007669"/>
    <property type="project" value="InterPro"/>
</dbReference>
<dbReference type="Pfam" id="PF01095">
    <property type="entry name" value="Pectinesterase"/>
    <property type="match status" value="1"/>
</dbReference>
<dbReference type="SUPFAM" id="SSF51126">
    <property type="entry name" value="Pectin lyase-like"/>
    <property type="match status" value="1"/>
</dbReference>
<protein>
    <submittedName>
        <fullName evidence="6">Pectinesterase</fullName>
    </submittedName>
</protein>
<reference evidence="6" key="1">
    <citation type="journal article" date="2023" name="GigaByte">
        <title>Genome assembly of the bearded iris, Iris pallida Lam.</title>
        <authorList>
            <person name="Bruccoleri R.E."/>
            <person name="Oakeley E.J."/>
            <person name="Faust A.M.E."/>
            <person name="Altorfer M."/>
            <person name="Dessus-Babus S."/>
            <person name="Burckhardt D."/>
            <person name="Oertli M."/>
            <person name="Naumann U."/>
            <person name="Petersen F."/>
            <person name="Wong J."/>
        </authorList>
    </citation>
    <scope>NUCLEOTIDE SEQUENCE</scope>
    <source>
        <strain evidence="6">GSM-AAB239-AS_SAM_17_03QT</strain>
    </source>
</reference>
<keyword evidence="3" id="KW-0063">Aspartyl esterase</keyword>
<evidence type="ECO:0000256" key="1">
    <source>
        <dbReference type="ARBA" id="ARBA00005184"/>
    </source>
</evidence>
<dbReference type="Proteomes" id="UP001140949">
    <property type="component" value="Unassembled WGS sequence"/>
</dbReference>
<sequence length="231" mass="25342">MIVEERTEAPSVVGRRSVVSDIVVVSQDGTGNFTNITDAVNSAPNNTDGSGGYYMILVSAGVYQEYVLIPKYKKYLMMIGDGINQTVVTGDHNNVDGWTTFNSATFAVVGQGFVAMNMTFQNTAGPGQAPGRRGPQRRRPLRVLQLQLRGVPGHPLHPLHEAVLQELRRLRHGRLHLRQRRGGLPGVQHLLEAPHAGPEQHHHRPGTDRPGPEHGHVHPGLQRGGRARPRC</sequence>
<dbReference type="AlphaFoldDB" id="A0AAX6G4Y4"/>
<evidence type="ECO:0000256" key="4">
    <source>
        <dbReference type="SAM" id="MobiDB-lite"/>
    </source>
</evidence>
<feature type="compositionally biased region" description="Basic and acidic residues" evidence="4">
    <location>
        <begin position="205"/>
        <end position="216"/>
    </location>
</feature>
<organism evidence="6 7">
    <name type="scientific">Iris pallida</name>
    <name type="common">Sweet iris</name>
    <dbReference type="NCBI Taxonomy" id="29817"/>
    <lineage>
        <taxon>Eukaryota</taxon>
        <taxon>Viridiplantae</taxon>
        <taxon>Streptophyta</taxon>
        <taxon>Embryophyta</taxon>
        <taxon>Tracheophyta</taxon>
        <taxon>Spermatophyta</taxon>
        <taxon>Magnoliopsida</taxon>
        <taxon>Liliopsida</taxon>
        <taxon>Asparagales</taxon>
        <taxon>Iridaceae</taxon>
        <taxon>Iridoideae</taxon>
        <taxon>Irideae</taxon>
        <taxon>Iris</taxon>
    </lineage>
</organism>
<dbReference type="GO" id="GO:0042545">
    <property type="term" value="P:cell wall modification"/>
    <property type="evidence" value="ECO:0007669"/>
    <property type="project" value="InterPro"/>
</dbReference>
<proteinExistence type="predicted"/>
<dbReference type="PANTHER" id="PTHR31707">
    <property type="entry name" value="PECTINESTERASE"/>
    <property type="match status" value="1"/>
</dbReference>
<feature type="domain" description="Pectinesterase catalytic" evidence="5">
    <location>
        <begin position="23"/>
        <end position="128"/>
    </location>
</feature>
<comment type="pathway">
    <text evidence="1">Glycan metabolism; pectin degradation; 2-dehydro-3-deoxy-D-gluconate from pectin: step 1/5.</text>
</comment>
<evidence type="ECO:0000259" key="5">
    <source>
        <dbReference type="Pfam" id="PF01095"/>
    </source>
</evidence>
<dbReference type="Gene3D" id="2.160.20.10">
    <property type="entry name" value="Single-stranded right-handed beta-helix, Pectin lyase-like"/>
    <property type="match status" value="1"/>
</dbReference>